<organism evidence="1">
    <name type="scientific">marine sediment metagenome</name>
    <dbReference type="NCBI Taxonomy" id="412755"/>
    <lineage>
        <taxon>unclassified sequences</taxon>
        <taxon>metagenomes</taxon>
        <taxon>ecological metagenomes</taxon>
    </lineage>
</organism>
<comment type="caution">
    <text evidence="1">The sequence shown here is derived from an EMBL/GenBank/DDBJ whole genome shotgun (WGS) entry which is preliminary data.</text>
</comment>
<proteinExistence type="predicted"/>
<dbReference type="EMBL" id="LAZR01001412">
    <property type="protein sequence ID" value="KKN45075.1"/>
    <property type="molecule type" value="Genomic_DNA"/>
</dbReference>
<accession>A0A0F9QLL3</accession>
<sequence>MPKSKFNVGDKVRLNKRAPGYYGHLLQRTRTIISIFYDDEKQGNTYELGARGRGGSLGFFRSYMLSGVSPAQASKIGRPKTKRSYKRR</sequence>
<evidence type="ECO:0000313" key="1">
    <source>
        <dbReference type="EMBL" id="KKN45075.1"/>
    </source>
</evidence>
<dbReference type="AlphaFoldDB" id="A0A0F9QLL3"/>
<gene>
    <name evidence="1" type="ORF">LCGC14_0686570</name>
</gene>
<reference evidence="1" key="1">
    <citation type="journal article" date="2015" name="Nature">
        <title>Complex archaea that bridge the gap between prokaryotes and eukaryotes.</title>
        <authorList>
            <person name="Spang A."/>
            <person name="Saw J.H."/>
            <person name="Jorgensen S.L."/>
            <person name="Zaremba-Niedzwiedzka K."/>
            <person name="Martijn J."/>
            <person name="Lind A.E."/>
            <person name="van Eijk R."/>
            <person name="Schleper C."/>
            <person name="Guy L."/>
            <person name="Ettema T.J."/>
        </authorList>
    </citation>
    <scope>NUCLEOTIDE SEQUENCE</scope>
</reference>
<protein>
    <submittedName>
        <fullName evidence="1">Uncharacterized protein</fullName>
    </submittedName>
</protein>
<name>A0A0F9QLL3_9ZZZZ</name>